<dbReference type="EMBL" id="AP021906">
    <property type="protein sequence ID" value="BBP90234.1"/>
    <property type="molecule type" value="Genomic_DNA"/>
</dbReference>
<gene>
    <name evidence="2" type="ORF">BsIDN1_38520</name>
</gene>
<organism evidence="2 3">
    <name type="scientific">Bacillus safensis</name>
    <dbReference type="NCBI Taxonomy" id="561879"/>
    <lineage>
        <taxon>Bacteria</taxon>
        <taxon>Bacillati</taxon>
        <taxon>Bacillota</taxon>
        <taxon>Bacilli</taxon>
        <taxon>Bacillales</taxon>
        <taxon>Bacillaceae</taxon>
        <taxon>Bacillus</taxon>
    </lineage>
</organism>
<dbReference type="AlphaFoldDB" id="A0A5S9MDP6"/>
<evidence type="ECO:0000259" key="1">
    <source>
        <dbReference type="Pfam" id="PF01170"/>
    </source>
</evidence>
<evidence type="ECO:0000313" key="3">
    <source>
        <dbReference type="Proteomes" id="UP000464658"/>
    </source>
</evidence>
<dbReference type="PANTHER" id="PTHR47313">
    <property type="entry name" value="RIBOSOMAL RNA LARGE SUBUNIT METHYLTRANSFERASE K/L"/>
    <property type="match status" value="1"/>
</dbReference>
<sequence>MIVGNPPYGERLSDKPAVEKNVYQGMGEAFKNLDTWSIYILTSHEKFEECFGRKATKKKEKAV</sequence>
<proteinExistence type="predicted"/>
<feature type="domain" description="Ribosomal RNA large subunit methyltransferase K/L-like methyltransferase" evidence="1">
    <location>
        <begin position="1"/>
        <end position="60"/>
    </location>
</feature>
<dbReference type="GO" id="GO:0008990">
    <property type="term" value="F:rRNA (guanine-N2-)-methyltransferase activity"/>
    <property type="evidence" value="ECO:0007669"/>
    <property type="project" value="TreeGrafter"/>
</dbReference>
<dbReference type="InterPro" id="IPR029063">
    <property type="entry name" value="SAM-dependent_MTases_sf"/>
</dbReference>
<dbReference type="InterPro" id="IPR000241">
    <property type="entry name" value="RlmKL-like_Mtase"/>
</dbReference>
<dbReference type="GO" id="GO:0070043">
    <property type="term" value="F:rRNA (guanine-N7-)-methyltransferase activity"/>
    <property type="evidence" value="ECO:0007669"/>
    <property type="project" value="TreeGrafter"/>
</dbReference>
<dbReference type="PROSITE" id="PS00092">
    <property type="entry name" value="N6_MTASE"/>
    <property type="match status" value="1"/>
</dbReference>
<protein>
    <recommendedName>
        <fullName evidence="1">Ribosomal RNA large subunit methyltransferase K/L-like methyltransferase domain-containing protein</fullName>
    </recommendedName>
</protein>
<dbReference type="InterPro" id="IPR002052">
    <property type="entry name" value="DNA_methylase_N6_adenine_CS"/>
</dbReference>
<name>A0A5S9MDP6_BACIA</name>
<dbReference type="GO" id="GO:0003676">
    <property type="term" value="F:nucleic acid binding"/>
    <property type="evidence" value="ECO:0007669"/>
    <property type="project" value="InterPro"/>
</dbReference>
<accession>A0A5S9MDP6</accession>
<reference evidence="2 3" key="1">
    <citation type="submission" date="2019-12" db="EMBL/GenBank/DDBJ databases">
        <title>Full genome sequence of a Bacillus safensis strain isolated from commercially available natto in Indonesia.</title>
        <authorList>
            <person name="Yoshida M."/>
            <person name="Uomi M."/>
            <person name="Waturangi D."/>
            <person name="Ekaputri J.J."/>
            <person name="Setiamarga D.H.E."/>
        </authorList>
    </citation>
    <scope>NUCLEOTIDE SEQUENCE [LARGE SCALE GENOMIC DNA]</scope>
    <source>
        <strain evidence="2 3">IDN1</strain>
    </source>
</reference>
<dbReference type="Pfam" id="PF01170">
    <property type="entry name" value="UPF0020"/>
    <property type="match status" value="1"/>
</dbReference>
<evidence type="ECO:0000313" key="2">
    <source>
        <dbReference type="EMBL" id="BBP90234.1"/>
    </source>
</evidence>
<dbReference type="Gene3D" id="3.40.50.150">
    <property type="entry name" value="Vaccinia Virus protein VP39"/>
    <property type="match status" value="1"/>
</dbReference>
<dbReference type="Proteomes" id="UP000464658">
    <property type="component" value="Chromosome"/>
</dbReference>
<dbReference type="PANTHER" id="PTHR47313:SF1">
    <property type="entry name" value="RIBOSOMAL RNA LARGE SUBUNIT METHYLTRANSFERASE K_L"/>
    <property type="match status" value="1"/>
</dbReference>